<accession>A0ACB9I1N4</accession>
<reference evidence="2" key="1">
    <citation type="journal article" date="2022" name="Mol. Ecol. Resour.">
        <title>The genomes of chicory, endive, great burdock and yacon provide insights into Asteraceae palaeo-polyploidization history and plant inulin production.</title>
        <authorList>
            <person name="Fan W."/>
            <person name="Wang S."/>
            <person name="Wang H."/>
            <person name="Wang A."/>
            <person name="Jiang F."/>
            <person name="Liu H."/>
            <person name="Zhao H."/>
            <person name="Xu D."/>
            <person name="Zhang Y."/>
        </authorList>
    </citation>
    <scope>NUCLEOTIDE SEQUENCE [LARGE SCALE GENOMIC DNA]</scope>
    <source>
        <strain evidence="2">cv. Yunnan</strain>
    </source>
</reference>
<organism evidence="1 2">
    <name type="scientific">Smallanthus sonchifolius</name>
    <dbReference type="NCBI Taxonomy" id="185202"/>
    <lineage>
        <taxon>Eukaryota</taxon>
        <taxon>Viridiplantae</taxon>
        <taxon>Streptophyta</taxon>
        <taxon>Embryophyta</taxon>
        <taxon>Tracheophyta</taxon>
        <taxon>Spermatophyta</taxon>
        <taxon>Magnoliopsida</taxon>
        <taxon>eudicotyledons</taxon>
        <taxon>Gunneridae</taxon>
        <taxon>Pentapetalae</taxon>
        <taxon>asterids</taxon>
        <taxon>campanulids</taxon>
        <taxon>Asterales</taxon>
        <taxon>Asteraceae</taxon>
        <taxon>Asteroideae</taxon>
        <taxon>Heliantheae alliance</taxon>
        <taxon>Millerieae</taxon>
        <taxon>Smallanthus</taxon>
    </lineage>
</organism>
<comment type="caution">
    <text evidence="1">The sequence shown here is derived from an EMBL/GenBank/DDBJ whole genome shotgun (WGS) entry which is preliminary data.</text>
</comment>
<dbReference type="Proteomes" id="UP001056120">
    <property type="component" value="Linkage Group LG10"/>
</dbReference>
<proteinExistence type="predicted"/>
<keyword evidence="2" id="KW-1185">Reference proteome</keyword>
<sequence length="711" mass="80927">MLRRINLFAGFPRHEFYSLSRQFASSSLTQQLPTNLQNLCSNGHINHALTEMAKLGLQMNFQDYDTLLNECVKQKYVRGGQRVHAHMIKTQYKPPVYLVTRLLVLYDKCDCLWDAQQVFDEMPERNVVSWTALMSAYSKRGCASEALDLLVKMLRSGTEPNEYTFATALTCCTGVCGLYHGRQVHNHIIKNNFESHLYVGCSLLDMYAKAGGIHEARFVFENLPERDVVSWTAIISGYAQLGLDEEALELFHRLLREGMSSNYVTYASVLTAVSGLAAYEMGKQIHSHALRSGLPFYVVLQNSLIDMYTKCGQLSYARRVFDRMSERTVISWNAMLVGYSKHGMGREVADLFELMRKESKVKPDKVTFLAILSGCSHGEMENKGLEVFDEMISGKDGVVPDIEHYGCVVDLLGRAGQVEKAFEFIKKMPLEPNAAIWGSLLGACLVHSHVEIGEIAGHKLLQIEPENPGNYVILSNLFASRGRWDDVRSIRSLMEEKAVAKDPGKSWIEIDQTLHTFHAGDQLHPKMDEVYDKMKELLVKLKEYGYSPDLSRVLYDVDDEQKEKILLGHSEKLALAFGLIYSPDRKPIRIMKNLRVCVDCHSFAKVVSQVCEREVFMRDKNRFHHIVNGVCSCGDYWLIPHRPHNTKDHPTMLCCSFLKSFSGELKDAKSYDRTVAVEDMIWDLTLGLWLLPKDFQFFRCYVESSRHSSSP</sequence>
<reference evidence="1 2" key="2">
    <citation type="journal article" date="2022" name="Mol. Ecol. Resour.">
        <title>The genomes of chicory, endive, great burdock and yacon provide insights into Asteraceae paleo-polyploidization history and plant inulin production.</title>
        <authorList>
            <person name="Fan W."/>
            <person name="Wang S."/>
            <person name="Wang H."/>
            <person name="Wang A."/>
            <person name="Jiang F."/>
            <person name="Liu H."/>
            <person name="Zhao H."/>
            <person name="Xu D."/>
            <person name="Zhang Y."/>
        </authorList>
    </citation>
    <scope>NUCLEOTIDE SEQUENCE [LARGE SCALE GENOMIC DNA]</scope>
    <source>
        <strain evidence="2">cv. Yunnan</strain>
        <tissue evidence="1">Leaves</tissue>
    </source>
</reference>
<gene>
    <name evidence="1" type="ORF">L1987_29476</name>
</gene>
<protein>
    <submittedName>
        <fullName evidence="1">Uncharacterized protein</fullName>
    </submittedName>
</protein>
<evidence type="ECO:0000313" key="2">
    <source>
        <dbReference type="Proteomes" id="UP001056120"/>
    </source>
</evidence>
<evidence type="ECO:0000313" key="1">
    <source>
        <dbReference type="EMBL" id="KAI3801371.1"/>
    </source>
</evidence>
<name>A0ACB9I1N4_9ASTR</name>
<dbReference type="EMBL" id="CM042027">
    <property type="protein sequence ID" value="KAI3801371.1"/>
    <property type="molecule type" value="Genomic_DNA"/>
</dbReference>